<proteinExistence type="inferred from homology"/>
<dbReference type="RefSeq" id="WP_208470224.1">
    <property type="nucleotide sequence ID" value="NZ_JAGFNS010000018.1"/>
</dbReference>
<evidence type="ECO:0000313" key="4">
    <source>
        <dbReference type="Proteomes" id="UP000679690"/>
    </source>
</evidence>
<keyword evidence="2" id="KW-0963">Cytoplasm</keyword>
<comment type="subunit">
    <text evidence="2">UreD, UreF and UreG form a complex that acts as a GTP-hydrolysis-dependent molecular chaperone, activating the urease apoprotein by helping to assemble the nickel containing metallocenter of UreC. The UreE protein probably delivers the nickel.</text>
</comment>
<keyword evidence="2" id="KW-0996">Nickel insertion</keyword>
<gene>
    <name evidence="2" type="primary">ureD</name>
    <name evidence="3" type="ORF">J5X75_26570</name>
</gene>
<comment type="caution">
    <text evidence="3">The sequence shown here is derived from an EMBL/GenBank/DDBJ whole genome shotgun (WGS) entry which is preliminary data.</text>
</comment>
<protein>
    <recommendedName>
        <fullName evidence="2">Urease accessory protein UreD</fullName>
    </recommendedName>
</protein>
<comment type="subcellular location">
    <subcellularLocation>
        <location evidence="2">Cytoplasm</location>
    </subcellularLocation>
</comment>
<evidence type="ECO:0000256" key="1">
    <source>
        <dbReference type="ARBA" id="ARBA00023186"/>
    </source>
</evidence>
<keyword evidence="4" id="KW-1185">Reference proteome</keyword>
<keyword evidence="1 2" id="KW-0143">Chaperone</keyword>
<evidence type="ECO:0000313" key="3">
    <source>
        <dbReference type="EMBL" id="MBO3741081.1"/>
    </source>
</evidence>
<dbReference type="InterPro" id="IPR002669">
    <property type="entry name" value="UreD"/>
</dbReference>
<dbReference type="HAMAP" id="MF_01384">
    <property type="entry name" value="UreD"/>
    <property type="match status" value="1"/>
</dbReference>
<dbReference type="Pfam" id="PF01774">
    <property type="entry name" value="UreD"/>
    <property type="match status" value="1"/>
</dbReference>
<name>A0ABS3UQN1_9ACTN</name>
<organism evidence="3 4">
    <name type="scientific">Actinoplanes flavus</name>
    <dbReference type="NCBI Taxonomy" id="2820290"/>
    <lineage>
        <taxon>Bacteria</taxon>
        <taxon>Bacillati</taxon>
        <taxon>Actinomycetota</taxon>
        <taxon>Actinomycetes</taxon>
        <taxon>Micromonosporales</taxon>
        <taxon>Micromonosporaceae</taxon>
        <taxon>Actinoplanes</taxon>
    </lineage>
</organism>
<comment type="similarity">
    <text evidence="2">Belongs to the UreD family.</text>
</comment>
<comment type="function">
    <text evidence="2">Required for maturation of urease via the functional incorporation of the urease nickel metallocenter.</text>
</comment>
<dbReference type="Proteomes" id="UP000679690">
    <property type="component" value="Unassembled WGS sequence"/>
</dbReference>
<accession>A0ABS3UQN1</accession>
<dbReference type="EMBL" id="JAGFNS010000018">
    <property type="protein sequence ID" value="MBO3741081.1"/>
    <property type="molecule type" value="Genomic_DNA"/>
</dbReference>
<evidence type="ECO:0000256" key="2">
    <source>
        <dbReference type="HAMAP-Rule" id="MF_01384"/>
    </source>
</evidence>
<sequence>MRASAAVVAETDGRGGTRLAVLRGESPLLPRRTGPRSAGGATVHLVGGAAGPLRGDDLRLDIEVGPGATLEMFSVAASLALPGRPGPPSRLTITARVAAGATLRWLPEPLIAAAGCDHVAVTRVEVAAGGTLLWRDDLVCGRHGEPSGAVRADTTIRYAGVTLHRHELAVGPGAPGWDGAAVLGGGRAVGTLVAAGPGLPNTGMAGLPNTGMAGLPGAGVAGLPDTGVAGLPDTGVAGLPDTGVAGPNAAVMPMAGPGVLATAVGADIREVRAALDPLCRRPAVAF</sequence>
<reference evidence="3 4" key="1">
    <citation type="submission" date="2021-03" db="EMBL/GenBank/DDBJ databases">
        <title>Actinoplanes flavus sp. nov., a novel actinomycete isolated from Coconut Palm rhizosphere soil.</title>
        <authorList>
            <person name="Luo X."/>
        </authorList>
    </citation>
    <scope>NUCLEOTIDE SEQUENCE [LARGE SCALE GENOMIC DNA]</scope>
    <source>
        <strain evidence="3 4">NEAU-H7</strain>
    </source>
</reference>